<reference evidence="2 3" key="1">
    <citation type="submission" date="2024-07" db="EMBL/GenBank/DDBJ databases">
        <title>Chromosome-level genome assembly of the water stick insect Ranatra chinensis (Heteroptera: Nepidae).</title>
        <authorList>
            <person name="Liu X."/>
        </authorList>
    </citation>
    <scope>NUCLEOTIDE SEQUENCE [LARGE SCALE GENOMIC DNA]</scope>
    <source>
        <strain evidence="2">Cailab_2021Rc</strain>
        <tissue evidence="2">Muscle</tissue>
    </source>
</reference>
<dbReference type="Proteomes" id="UP001558652">
    <property type="component" value="Unassembled WGS sequence"/>
</dbReference>
<feature type="region of interest" description="Disordered" evidence="1">
    <location>
        <begin position="183"/>
        <end position="212"/>
    </location>
</feature>
<evidence type="ECO:0000313" key="3">
    <source>
        <dbReference type="Proteomes" id="UP001558652"/>
    </source>
</evidence>
<evidence type="ECO:0000256" key="1">
    <source>
        <dbReference type="SAM" id="MobiDB-lite"/>
    </source>
</evidence>
<proteinExistence type="predicted"/>
<sequence length="212" mass="24061">MASKRRNMFYQNKKQETTEIDQKDIGPAICSRSNANATAVNYKSESVTNGIVVQVYFYRRKGGRTKIGRRLEPNLAEKFGLEAEKGPRAVISREFRGSEELVEAMPNSDNDDLDHVDKMLKKTGCTELHYRVQVIDVNPPAIQTRGVPNGVQRISPCPTRTPRVEHFKYPNLHSASFSKVYGDLPEGNSGNRRGGRAQNRYHKFRVTAERLH</sequence>
<name>A0ABD0YA42_9HEMI</name>
<protein>
    <submittedName>
        <fullName evidence="2">Uncharacterized protein</fullName>
    </submittedName>
</protein>
<feature type="compositionally biased region" description="Basic residues" evidence="1">
    <location>
        <begin position="193"/>
        <end position="205"/>
    </location>
</feature>
<dbReference type="AlphaFoldDB" id="A0ABD0YA42"/>
<keyword evidence="3" id="KW-1185">Reference proteome</keyword>
<organism evidence="2 3">
    <name type="scientific">Ranatra chinensis</name>
    <dbReference type="NCBI Taxonomy" id="642074"/>
    <lineage>
        <taxon>Eukaryota</taxon>
        <taxon>Metazoa</taxon>
        <taxon>Ecdysozoa</taxon>
        <taxon>Arthropoda</taxon>
        <taxon>Hexapoda</taxon>
        <taxon>Insecta</taxon>
        <taxon>Pterygota</taxon>
        <taxon>Neoptera</taxon>
        <taxon>Paraneoptera</taxon>
        <taxon>Hemiptera</taxon>
        <taxon>Heteroptera</taxon>
        <taxon>Panheteroptera</taxon>
        <taxon>Nepomorpha</taxon>
        <taxon>Nepidae</taxon>
        <taxon>Ranatrinae</taxon>
        <taxon>Ranatra</taxon>
    </lineage>
</organism>
<comment type="caution">
    <text evidence="2">The sequence shown here is derived from an EMBL/GenBank/DDBJ whole genome shotgun (WGS) entry which is preliminary data.</text>
</comment>
<dbReference type="EMBL" id="JBFDAA010000011">
    <property type="protein sequence ID" value="KAL1124211.1"/>
    <property type="molecule type" value="Genomic_DNA"/>
</dbReference>
<evidence type="ECO:0000313" key="2">
    <source>
        <dbReference type="EMBL" id="KAL1124211.1"/>
    </source>
</evidence>
<gene>
    <name evidence="2" type="ORF">AAG570_001981</name>
</gene>
<accession>A0ABD0YA42</accession>